<gene>
    <name evidence="2" type="ordered locus">Desku_3521</name>
</gene>
<proteinExistence type="predicted"/>
<keyword evidence="3" id="KW-1185">Reference proteome</keyword>
<feature type="coiled-coil region" evidence="1">
    <location>
        <begin position="118"/>
        <end position="152"/>
    </location>
</feature>
<protein>
    <submittedName>
        <fullName evidence="2">Uncharacterized protein</fullName>
    </submittedName>
</protein>
<evidence type="ECO:0000313" key="3">
    <source>
        <dbReference type="Proteomes" id="UP000009229"/>
    </source>
</evidence>
<dbReference type="Proteomes" id="UP000009229">
    <property type="component" value="Chromosome"/>
</dbReference>
<dbReference type="KEGG" id="dku:Desku_3521"/>
<name>A0AAU8PFQ7_DESK7</name>
<dbReference type="EMBL" id="CP002770">
    <property type="protein sequence ID" value="AEG16997.1"/>
    <property type="molecule type" value="Genomic_DNA"/>
</dbReference>
<accession>A0AAU8PFQ7</accession>
<reference evidence="3" key="1">
    <citation type="submission" date="2011-05" db="EMBL/GenBank/DDBJ databases">
        <title>Complete sequence of Desulfotomaculum kuznetsovii DSM 6115.</title>
        <authorList>
            <person name="Lucas S."/>
            <person name="Han J."/>
            <person name="Lapidus A."/>
            <person name="Cheng J.-F."/>
            <person name="Goodwin L."/>
            <person name="Pitluck S."/>
            <person name="Peters L."/>
            <person name="Mikhailova N."/>
            <person name="Lu M."/>
            <person name="Saunders E."/>
            <person name="Han C."/>
            <person name="Tapia R."/>
            <person name="Land M."/>
            <person name="Hauser L."/>
            <person name="Kyrpides N."/>
            <person name="Ivanova N."/>
            <person name="Pagani I."/>
            <person name="Nazina T."/>
            <person name="Ivanova A."/>
            <person name="Parshina S."/>
            <person name="Kuever J."/>
            <person name="Muyzer G."/>
            <person name="Plugge C."/>
            <person name="Stams A."/>
            <person name="Woyke T."/>
        </authorList>
    </citation>
    <scope>NUCLEOTIDE SEQUENCE [LARGE SCALE GENOMIC DNA]</scope>
    <source>
        <strain evidence="3">DSM 6115 / VKM B-1805 / 17</strain>
    </source>
</reference>
<dbReference type="RefSeq" id="WP_013824499.1">
    <property type="nucleotide sequence ID" value="NC_015573.1"/>
</dbReference>
<feature type="coiled-coil region" evidence="1">
    <location>
        <begin position="22"/>
        <end position="89"/>
    </location>
</feature>
<dbReference type="AlphaFoldDB" id="A0AAU8PFQ7"/>
<evidence type="ECO:0000313" key="2">
    <source>
        <dbReference type="EMBL" id="AEG16997.1"/>
    </source>
</evidence>
<evidence type="ECO:0000256" key="1">
    <source>
        <dbReference type="SAM" id="Coils"/>
    </source>
</evidence>
<sequence length="218" mass="25360">MFGKMGLTELVEAFQKKNSERRNKIKDRIAGLEAEAAQITAKIEATTRQLVDCELAGNDAGQAKCQKQIRELQLELDRVQGLAQAYRAELQKAGYDKKDLEAIRTAAQRERETRFRKFEELRAERENVRQQIKQLESKLEQLDREIDAAKTKKEARALMAIATFIDPRIEKLPSYEHEQFLDYWIAGQDEAMEQALARYARPEEPERRITYLNQPEMT</sequence>
<organism evidence="2 3">
    <name type="scientific">Desulfofundulus kuznetsovii (strain DSM 6115 / VKM B-1805 / 17)</name>
    <name type="common">Desulfotomaculum kuznetsovii</name>
    <dbReference type="NCBI Taxonomy" id="760568"/>
    <lineage>
        <taxon>Bacteria</taxon>
        <taxon>Bacillati</taxon>
        <taxon>Bacillota</taxon>
        <taxon>Clostridia</taxon>
        <taxon>Eubacteriales</taxon>
        <taxon>Peptococcaceae</taxon>
        <taxon>Desulfofundulus</taxon>
    </lineage>
</organism>
<keyword evidence="1" id="KW-0175">Coiled coil</keyword>